<feature type="region of interest" description="Disordered" evidence="1">
    <location>
        <begin position="351"/>
        <end position="379"/>
    </location>
</feature>
<feature type="region of interest" description="Disordered" evidence="1">
    <location>
        <begin position="220"/>
        <end position="283"/>
    </location>
</feature>
<gene>
    <name evidence="2" type="ORF">NMOB1V02_LOCUS1298</name>
</gene>
<reference evidence="2" key="1">
    <citation type="submission" date="2020-11" db="EMBL/GenBank/DDBJ databases">
        <authorList>
            <person name="Tran Van P."/>
        </authorList>
    </citation>
    <scope>NUCLEOTIDE SEQUENCE</scope>
</reference>
<feature type="compositionally biased region" description="Low complexity" evidence="1">
    <location>
        <begin position="261"/>
        <end position="278"/>
    </location>
</feature>
<name>A0A7R9BFJ0_9CRUS</name>
<dbReference type="Proteomes" id="UP000678499">
    <property type="component" value="Unassembled WGS sequence"/>
</dbReference>
<keyword evidence="3" id="KW-1185">Reference proteome</keyword>
<sequence length="392" mass="42410">MGEDCRPCRDVKVVPYLIMNCVPPRRLSRAENADGVFGNRGGMRNAAGRLITCFSMPRVVWRAVRGGVGFETPPLSRSSCEIPEAAAVDWRRKAEIKGPEVKSVKMGPISSPMGSVAMGVTYRTRLALSPHKLERSAPVMLKSDHFEAGSDERATSSFAGTTFARGDETRNSDKNPVGWFEKQTLLSRKNCGAFVDFDESSTECLVPDLTASFPWIAESSGSSGSSSKTDSSRPNPSSSGPIAVAPTSGLRRTRPSGDRLSVASSSESPPPEDFVVVSTSPPFASRDSDVEDLPAFYDALSVATKVPLLSSFDDQIESVEDQLKSLEFDKKEFDSFVNELSSREDMTVSEATAAEMSDEECDEPKKEERGGGGRLHAAVPMPLRSTSLWISC</sequence>
<evidence type="ECO:0000313" key="2">
    <source>
        <dbReference type="EMBL" id="CAD7273407.1"/>
    </source>
</evidence>
<dbReference type="AlphaFoldDB" id="A0A7R9BFJ0"/>
<proteinExistence type="predicted"/>
<evidence type="ECO:0000313" key="3">
    <source>
        <dbReference type="Proteomes" id="UP000678499"/>
    </source>
</evidence>
<dbReference type="EMBL" id="CAJPEX010000127">
    <property type="protein sequence ID" value="CAG0913559.1"/>
    <property type="molecule type" value="Genomic_DNA"/>
</dbReference>
<organism evidence="2">
    <name type="scientific">Notodromas monacha</name>
    <dbReference type="NCBI Taxonomy" id="399045"/>
    <lineage>
        <taxon>Eukaryota</taxon>
        <taxon>Metazoa</taxon>
        <taxon>Ecdysozoa</taxon>
        <taxon>Arthropoda</taxon>
        <taxon>Crustacea</taxon>
        <taxon>Oligostraca</taxon>
        <taxon>Ostracoda</taxon>
        <taxon>Podocopa</taxon>
        <taxon>Podocopida</taxon>
        <taxon>Cypridocopina</taxon>
        <taxon>Cypridoidea</taxon>
        <taxon>Cyprididae</taxon>
        <taxon>Notodromas</taxon>
    </lineage>
</organism>
<dbReference type="EMBL" id="OA882164">
    <property type="protein sequence ID" value="CAD7273407.1"/>
    <property type="molecule type" value="Genomic_DNA"/>
</dbReference>
<feature type="compositionally biased region" description="Low complexity" evidence="1">
    <location>
        <begin position="220"/>
        <end position="229"/>
    </location>
</feature>
<dbReference type="OrthoDB" id="70161at2759"/>
<protein>
    <submittedName>
        <fullName evidence="2">Uncharacterized protein</fullName>
    </submittedName>
</protein>
<evidence type="ECO:0000256" key="1">
    <source>
        <dbReference type="SAM" id="MobiDB-lite"/>
    </source>
</evidence>
<accession>A0A7R9BFJ0</accession>
<feature type="region of interest" description="Disordered" evidence="1">
    <location>
        <begin position="150"/>
        <end position="176"/>
    </location>
</feature>